<organism evidence="2 3">
    <name type="scientific">Serratia fonticola</name>
    <dbReference type="NCBI Taxonomy" id="47917"/>
    <lineage>
        <taxon>Bacteria</taxon>
        <taxon>Pseudomonadati</taxon>
        <taxon>Pseudomonadota</taxon>
        <taxon>Gammaproteobacteria</taxon>
        <taxon>Enterobacterales</taxon>
        <taxon>Yersiniaceae</taxon>
        <taxon>Serratia</taxon>
    </lineage>
</organism>
<evidence type="ECO:0000256" key="1">
    <source>
        <dbReference type="SAM" id="Phobius"/>
    </source>
</evidence>
<proteinExistence type="predicted"/>
<sequence length="168" mass="19504">MLKKTHIYLIFLAFIIIVSFTFGEIIFHNKNQSNLSCISILKLYSLKSKENEFIDGIYHFEMADGNGIITINVDVLTAKGELSQHHVSYTFNYTQKINSYTLNNIKYSSKIHDVGDYSLSDPILMEILDQYIINAKDNLTFRVVKMKDSGYLFYTNKIPLMMCMDELR</sequence>
<accession>A0A3S4XXE5</accession>
<dbReference type="Proteomes" id="UP000270487">
    <property type="component" value="Chromosome"/>
</dbReference>
<keyword evidence="1" id="KW-0812">Transmembrane</keyword>
<feature type="transmembrane region" description="Helical" evidence="1">
    <location>
        <begin position="7"/>
        <end position="27"/>
    </location>
</feature>
<keyword evidence="1" id="KW-0472">Membrane</keyword>
<name>A0A3S4XXE5_SERFO</name>
<evidence type="ECO:0000313" key="3">
    <source>
        <dbReference type="Proteomes" id="UP000270487"/>
    </source>
</evidence>
<protein>
    <submittedName>
        <fullName evidence="2">Uncharacterized protein</fullName>
    </submittedName>
</protein>
<dbReference type="EMBL" id="LR134492">
    <property type="protein sequence ID" value="VEI77041.1"/>
    <property type="molecule type" value="Genomic_DNA"/>
</dbReference>
<gene>
    <name evidence="2" type="ORF">NCTC13193_05624</name>
</gene>
<evidence type="ECO:0000313" key="2">
    <source>
        <dbReference type="EMBL" id="VEI77041.1"/>
    </source>
</evidence>
<dbReference type="AlphaFoldDB" id="A0A3S4XXE5"/>
<reference evidence="2 3" key="1">
    <citation type="submission" date="2018-12" db="EMBL/GenBank/DDBJ databases">
        <authorList>
            <consortium name="Pathogen Informatics"/>
        </authorList>
    </citation>
    <scope>NUCLEOTIDE SEQUENCE [LARGE SCALE GENOMIC DNA]</scope>
    <source>
        <strain evidence="2 3">NCTC13193</strain>
    </source>
</reference>
<keyword evidence="1" id="KW-1133">Transmembrane helix</keyword>